<comment type="caution">
    <text evidence="1">The sequence shown here is derived from an EMBL/GenBank/DDBJ whole genome shotgun (WGS) entry which is preliminary data.</text>
</comment>
<proteinExistence type="predicted"/>
<accession>A0ABW7M663</accession>
<name>A0ABW7M663_9PSED</name>
<dbReference type="RefSeq" id="WP_395247763.1">
    <property type="nucleotide sequence ID" value="NZ_JBINXA010000078.1"/>
</dbReference>
<dbReference type="Proteomes" id="UP001609821">
    <property type="component" value="Unassembled WGS sequence"/>
</dbReference>
<organism evidence="1 2">
    <name type="scientific">Pseudomonas kulmbachensis</name>
    <dbReference type="NCBI Taxonomy" id="3043408"/>
    <lineage>
        <taxon>Bacteria</taxon>
        <taxon>Pseudomonadati</taxon>
        <taxon>Pseudomonadota</taxon>
        <taxon>Gammaproteobacteria</taxon>
        <taxon>Pseudomonadales</taxon>
        <taxon>Pseudomonadaceae</taxon>
        <taxon>Pseudomonas</taxon>
    </lineage>
</organism>
<evidence type="ECO:0000313" key="2">
    <source>
        <dbReference type="Proteomes" id="UP001609821"/>
    </source>
</evidence>
<protein>
    <submittedName>
        <fullName evidence="1">Uncharacterized protein</fullName>
    </submittedName>
</protein>
<reference evidence="1 2" key="1">
    <citation type="submission" date="2024-10" db="EMBL/GenBank/DDBJ databases">
        <title>Aeromonas and Pseudomonas from the Cagarras Archipelago, Rio de Janeiro, Brazil.</title>
        <authorList>
            <person name="Canellas A.L.B."/>
            <person name="Laport M.S."/>
        </authorList>
    </citation>
    <scope>NUCLEOTIDE SEQUENCE [LARGE SCALE GENOMIC DNA]</scope>
    <source>
        <strain evidence="1 2">CPF-4</strain>
    </source>
</reference>
<keyword evidence="2" id="KW-1185">Reference proteome</keyword>
<dbReference type="EMBL" id="JBINXB010000093">
    <property type="protein sequence ID" value="MFH6569382.1"/>
    <property type="molecule type" value="Genomic_DNA"/>
</dbReference>
<sequence>MPMTYSPLRMWNKHWRLDGSFVGCRRCGVVQYFTDSTPFSHALDCKARSLKAQYPFRELGAIVEQKIQDGLF</sequence>
<gene>
    <name evidence="1" type="ORF">ACHMWK_25795</name>
</gene>
<evidence type="ECO:0000313" key="1">
    <source>
        <dbReference type="EMBL" id="MFH6569382.1"/>
    </source>
</evidence>